<dbReference type="PANTHER" id="PTHR11566:SF21">
    <property type="entry name" value="DYNAMIN RELATED PROTEIN 1, ISOFORM A"/>
    <property type="match status" value="1"/>
</dbReference>
<name>A0AAN6YLB6_9PEZI</name>
<proteinExistence type="predicted"/>
<dbReference type="CDD" id="cd08771">
    <property type="entry name" value="DLP_1"/>
    <property type="match status" value="1"/>
</dbReference>
<dbReference type="GO" id="GO:0008017">
    <property type="term" value="F:microtubule binding"/>
    <property type="evidence" value="ECO:0007669"/>
    <property type="project" value="TreeGrafter"/>
</dbReference>
<dbReference type="GO" id="GO:0005874">
    <property type="term" value="C:microtubule"/>
    <property type="evidence" value="ECO:0007669"/>
    <property type="project" value="TreeGrafter"/>
</dbReference>
<dbReference type="FunFam" id="3.40.50.300:FF:001425">
    <property type="entry name" value="Dynamin GTPase, putative"/>
    <property type="match status" value="1"/>
</dbReference>
<dbReference type="PROSITE" id="PS51718">
    <property type="entry name" value="G_DYNAMIN_2"/>
    <property type="match status" value="1"/>
</dbReference>
<dbReference type="PANTHER" id="PTHR11566">
    <property type="entry name" value="DYNAMIN"/>
    <property type="match status" value="1"/>
</dbReference>
<keyword evidence="2" id="KW-0342">GTP-binding</keyword>
<dbReference type="InterPro" id="IPR027417">
    <property type="entry name" value="P-loop_NTPase"/>
</dbReference>
<dbReference type="SMART" id="SM00053">
    <property type="entry name" value="DYNc"/>
    <property type="match status" value="1"/>
</dbReference>
<dbReference type="Pfam" id="PF00350">
    <property type="entry name" value="Dynamin_N"/>
    <property type="match status" value="1"/>
</dbReference>
<evidence type="ECO:0000259" key="5">
    <source>
        <dbReference type="PROSITE" id="PS51718"/>
    </source>
</evidence>
<keyword evidence="1" id="KW-0547">Nucleotide-binding</keyword>
<dbReference type="AlphaFoldDB" id="A0AAN6YLB6"/>
<dbReference type="InterPro" id="IPR022812">
    <property type="entry name" value="Dynamin"/>
</dbReference>
<evidence type="ECO:0000256" key="1">
    <source>
        <dbReference type="ARBA" id="ARBA00022741"/>
    </source>
</evidence>
<dbReference type="PRINTS" id="PR00195">
    <property type="entry name" value="DYNAMIN"/>
</dbReference>
<evidence type="ECO:0000256" key="2">
    <source>
        <dbReference type="ARBA" id="ARBA00023134"/>
    </source>
</evidence>
<gene>
    <name evidence="6" type="ORF">QBC38DRAFT_492176</name>
</gene>
<accession>A0AAN6YLB6</accession>
<dbReference type="InterPro" id="IPR001401">
    <property type="entry name" value="Dynamin_GTPase"/>
</dbReference>
<feature type="domain" description="Dynamin-type G" evidence="5">
    <location>
        <begin position="39"/>
        <end position="323"/>
    </location>
</feature>
<dbReference type="GO" id="GO:0005525">
    <property type="term" value="F:GTP binding"/>
    <property type="evidence" value="ECO:0007669"/>
    <property type="project" value="InterPro"/>
</dbReference>
<evidence type="ECO:0000259" key="4">
    <source>
        <dbReference type="PROSITE" id="PS51388"/>
    </source>
</evidence>
<dbReference type="SUPFAM" id="SSF52540">
    <property type="entry name" value="P-loop containing nucleoside triphosphate hydrolases"/>
    <property type="match status" value="1"/>
</dbReference>
<reference evidence="6" key="1">
    <citation type="journal article" date="2023" name="Mol. Phylogenet. Evol.">
        <title>Genome-scale phylogeny and comparative genomics of the fungal order Sordariales.</title>
        <authorList>
            <person name="Hensen N."/>
            <person name="Bonometti L."/>
            <person name="Westerberg I."/>
            <person name="Brannstrom I.O."/>
            <person name="Guillou S."/>
            <person name="Cros-Aarteil S."/>
            <person name="Calhoun S."/>
            <person name="Haridas S."/>
            <person name="Kuo A."/>
            <person name="Mondo S."/>
            <person name="Pangilinan J."/>
            <person name="Riley R."/>
            <person name="LaButti K."/>
            <person name="Andreopoulos B."/>
            <person name="Lipzen A."/>
            <person name="Chen C."/>
            <person name="Yan M."/>
            <person name="Daum C."/>
            <person name="Ng V."/>
            <person name="Clum A."/>
            <person name="Steindorff A."/>
            <person name="Ohm R.A."/>
            <person name="Martin F."/>
            <person name="Silar P."/>
            <person name="Natvig D.O."/>
            <person name="Lalanne C."/>
            <person name="Gautier V."/>
            <person name="Ament-Velasquez S.L."/>
            <person name="Kruys A."/>
            <person name="Hutchinson M.I."/>
            <person name="Powell A.J."/>
            <person name="Barry K."/>
            <person name="Miller A.N."/>
            <person name="Grigoriev I.V."/>
            <person name="Debuchy R."/>
            <person name="Gladieux P."/>
            <person name="Hiltunen Thoren M."/>
            <person name="Johannesson H."/>
        </authorList>
    </citation>
    <scope>NUCLEOTIDE SEQUENCE</scope>
    <source>
        <strain evidence="6">CBS 990.96</strain>
    </source>
</reference>
<keyword evidence="7" id="KW-1185">Reference proteome</keyword>
<dbReference type="GO" id="GO:0005739">
    <property type="term" value="C:mitochondrion"/>
    <property type="evidence" value="ECO:0007669"/>
    <property type="project" value="TreeGrafter"/>
</dbReference>
<dbReference type="InterPro" id="IPR030381">
    <property type="entry name" value="G_DYNAMIN_dom"/>
</dbReference>
<dbReference type="InterPro" id="IPR000375">
    <property type="entry name" value="Dynamin_stalk"/>
</dbReference>
<dbReference type="Proteomes" id="UP001301958">
    <property type="component" value="Unassembled WGS sequence"/>
</dbReference>
<dbReference type="GO" id="GO:0003924">
    <property type="term" value="F:GTPase activity"/>
    <property type="evidence" value="ECO:0007669"/>
    <property type="project" value="InterPro"/>
</dbReference>
<feature type="region of interest" description="Disordered" evidence="3">
    <location>
        <begin position="727"/>
        <end position="755"/>
    </location>
</feature>
<comment type="caution">
    <text evidence="6">The sequence shown here is derived from an EMBL/GenBank/DDBJ whole genome shotgun (WGS) entry which is preliminary data.</text>
</comment>
<evidence type="ECO:0000313" key="6">
    <source>
        <dbReference type="EMBL" id="KAK4221389.1"/>
    </source>
</evidence>
<dbReference type="GO" id="GO:0006897">
    <property type="term" value="P:endocytosis"/>
    <property type="evidence" value="ECO:0007669"/>
    <property type="project" value="TreeGrafter"/>
</dbReference>
<reference evidence="6" key="2">
    <citation type="submission" date="2023-05" db="EMBL/GenBank/DDBJ databases">
        <authorList>
            <consortium name="Lawrence Berkeley National Laboratory"/>
            <person name="Steindorff A."/>
            <person name="Hensen N."/>
            <person name="Bonometti L."/>
            <person name="Westerberg I."/>
            <person name="Brannstrom I.O."/>
            <person name="Guillou S."/>
            <person name="Cros-Aarteil S."/>
            <person name="Calhoun S."/>
            <person name="Haridas S."/>
            <person name="Kuo A."/>
            <person name="Mondo S."/>
            <person name="Pangilinan J."/>
            <person name="Riley R."/>
            <person name="Labutti K."/>
            <person name="Andreopoulos B."/>
            <person name="Lipzen A."/>
            <person name="Chen C."/>
            <person name="Yanf M."/>
            <person name="Daum C."/>
            <person name="Ng V."/>
            <person name="Clum A."/>
            <person name="Ohm R."/>
            <person name="Martin F."/>
            <person name="Silar P."/>
            <person name="Natvig D."/>
            <person name="Lalanne C."/>
            <person name="Gautier V."/>
            <person name="Ament-Velasquez S.L."/>
            <person name="Kruys A."/>
            <person name="Hutchinson M.I."/>
            <person name="Powell A.J."/>
            <person name="Barry K."/>
            <person name="Miller A.N."/>
            <person name="Grigoriev I.V."/>
            <person name="Debuchy R."/>
            <person name="Gladieux P."/>
            <person name="Thoren M.H."/>
            <person name="Johannesson H."/>
        </authorList>
    </citation>
    <scope>NUCLEOTIDE SEQUENCE</scope>
    <source>
        <strain evidence="6">CBS 990.96</strain>
    </source>
</reference>
<dbReference type="Gene3D" id="1.20.120.1240">
    <property type="entry name" value="Dynamin, middle domain"/>
    <property type="match status" value="1"/>
</dbReference>
<protein>
    <submittedName>
        <fullName evidence="6">Dynamin family protein</fullName>
    </submittedName>
</protein>
<dbReference type="GO" id="GO:0016020">
    <property type="term" value="C:membrane"/>
    <property type="evidence" value="ECO:0007669"/>
    <property type="project" value="TreeGrafter"/>
</dbReference>
<dbReference type="InterPro" id="IPR045063">
    <property type="entry name" value="Dynamin_N"/>
</dbReference>
<dbReference type="GO" id="GO:0048312">
    <property type="term" value="P:intracellular distribution of mitochondria"/>
    <property type="evidence" value="ECO:0007669"/>
    <property type="project" value="TreeGrafter"/>
</dbReference>
<dbReference type="GO" id="GO:0000266">
    <property type="term" value="P:mitochondrial fission"/>
    <property type="evidence" value="ECO:0007669"/>
    <property type="project" value="TreeGrafter"/>
</dbReference>
<dbReference type="Gene3D" id="3.40.50.300">
    <property type="entry name" value="P-loop containing nucleotide triphosphate hydrolases"/>
    <property type="match status" value="1"/>
</dbReference>
<evidence type="ECO:0000256" key="3">
    <source>
        <dbReference type="SAM" id="MobiDB-lite"/>
    </source>
</evidence>
<dbReference type="InterPro" id="IPR020850">
    <property type="entry name" value="GED_dom"/>
</dbReference>
<dbReference type="PROSITE" id="PS51388">
    <property type="entry name" value="GED"/>
    <property type="match status" value="1"/>
</dbReference>
<dbReference type="Pfam" id="PF01031">
    <property type="entry name" value="Dynamin_M"/>
    <property type="match status" value="1"/>
</dbReference>
<evidence type="ECO:0000313" key="7">
    <source>
        <dbReference type="Proteomes" id="UP001301958"/>
    </source>
</evidence>
<dbReference type="GO" id="GO:0016559">
    <property type="term" value="P:peroxisome fission"/>
    <property type="evidence" value="ECO:0007669"/>
    <property type="project" value="TreeGrafter"/>
</dbReference>
<dbReference type="EMBL" id="MU865553">
    <property type="protein sequence ID" value="KAK4221389.1"/>
    <property type="molecule type" value="Genomic_DNA"/>
</dbReference>
<organism evidence="6 7">
    <name type="scientific">Podospora fimiseda</name>
    <dbReference type="NCBI Taxonomy" id="252190"/>
    <lineage>
        <taxon>Eukaryota</taxon>
        <taxon>Fungi</taxon>
        <taxon>Dikarya</taxon>
        <taxon>Ascomycota</taxon>
        <taxon>Pezizomycotina</taxon>
        <taxon>Sordariomycetes</taxon>
        <taxon>Sordariomycetidae</taxon>
        <taxon>Sordariales</taxon>
        <taxon>Podosporaceae</taxon>
        <taxon>Podospora</taxon>
    </lineage>
</organism>
<sequence>MGSNPKTNAIDALRNLCSKDQIVLLDAIDKLRAQGISNYVSLPQIIVCGDQSSGKSSVLEAISGVSFPIKSNLCTRFPTELILRRSSHTSARVSIVPHESRSESEREALRGFRAKLNGFDKLPDIIEEAKLAMGITTHGKAFAKDILRVEVTGPDRPGLTMVDLPGLIHSETKSQSASDVQLIQDVVEGYMKQQRCIILAVVSAKNDFANQIVLKLARKADPTGNRILGVITKPDTLTPGSASESLYLALARNQEVEFRLGWHVVRNMDSEKGSWTHSQRDKEESDFFRTGIWSELPPTSLGVGQFRTRLSKVLLGQIVAELPSLLEEIDRKFNTCQTQLNELGDPRASGFEQKQYLFQLAESYQSLVKASVRGDYIDSFFRPPKTEVGYQQRIRAVIQNINEDFAASMSLHGHHWEVTDAASPRSREEIANHKPKGVMKVHREDFITYVEYLQKRTRGRELPGTFHPMLVADLFLEQSQRWESITRRHVENVWNGVNRFLELVIEYIADEPAYVSLQREVFKPAMQQVLEDMRSKTTELLRPHQNAHPITYNEDFLEELEKLRVERREKEFAEIIKKSVGIEPQVDLSDPKTKKDYTISTIHLARMAKGLAIGTGMGLKRLAAEDTMDCLQAYYSVALRRFVDDIAVEVIEAKLVNVLNNILSPSSVFKMSTDVAARVAGEPEQSRMERAQLTRQLQVLKEGVEICKRFMGLRLLGEATGKGLKGLRSRETPDFTSEISSDKYSDEDYDDEYDDEEVEKEEEVVKAAADAKKTVDAKQVKPAVDSKKTVDAKLAVPIV</sequence>
<feature type="domain" description="GED" evidence="4">
    <location>
        <begin position="624"/>
        <end position="715"/>
    </location>
</feature>